<keyword evidence="2" id="KW-1185">Reference proteome</keyword>
<evidence type="ECO:0000313" key="2">
    <source>
        <dbReference type="Proteomes" id="UP001215598"/>
    </source>
</evidence>
<dbReference type="EMBL" id="JARKIB010000306">
    <property type="protein sequence ID" value="KAJ7715556.1"/>
    <property type="molecule type" value="Genomic_DNA"/>
</dbReference>
<dbReference type="Proteomes" id="UP001215598">
    <property type="component" value="Unassembled WGS sequence"/>
</dbReference>
<sequence>MSSSCPGISVHLCSPLRRVWSSSRLLRFLGFLTPNLCGLPCPWCLVRGRALAAYAPRCLEGVYAPSFGRPSSWISTWEFETGSMMRASFTKLQTLRRAGARLELCKVVLHFTLTETRCQTLA</sequence>
<reference evidence="1" key="1">
    <citation type="submission" date="2023-03" db="EMBL/GenBank/DDBJ databases">
        <title>Massive genome expansion in bonnet fungi (Mycena s.s.) driven by repeated elements and novel gene families across ecological guilds.</title>
        <authorList>
            <consortium name="Lawrence Berkeley National Laboratory"/>
            <person name="Harder C.B."/>
            <person name="Miyauchi S."/>
            <person name="Viragh M."/>
            <person name="Kuo A."/>
            <person name="Thoen E."/>
            <person name="Andreopoulos B."/>
            <person name="Lu D."/>
            <person name="Skrede I."/>
            <person name="Drula E."/>
            <person name="Henrissat B."/>
            <person name="Morin E."/>
            <person name="Kohler A."/>
            <person name="Barry K."/>
            <person name="LaButti K."/>
            <person name="Morin E."/>
            <person name="Salamov A."/>
            <person name="Lipzen A."/>
            <person name="Mereny Z."/>
            <person name="Hegedus B."/>
            <person name="Baldrian P."/>
            <person name="Stursova M."/>
            <person name="Weitz H."/>
            <person name="Taylor A."/>
            <person name="Grigoriev I.V."/>
            <person name="Nagy L.G."/>
            <person name="Martin F."/>
            <person name="Kauserud H."/>
        </authorList>
    </citation>
    <scope>NUCLEOTIDE SEQUENCE</scope>
    <source>
        <strain evidence="1">CBHHK182m</strain>
    </source>
</reference>
<protein>
    <submittedName>
        <fullName evidence="1">Uncharacterized protein</fullName>
    </submittedName>
</protein>
<dbReference type="AlphaFoldDB" id="A0AAD7H9B8"/>
<name>A0AAD7H9B8_9AGAR</name>
<organism evidence="1 2">
    <name type="scientific">Mycena metata</name>
    <dbReference type="NCBI Taxonomy" id="1033252"/>
    <lineage>
        <taxon>Eukaryota</taxon>
        <taxon>Fungi</taxon>
        <taxon>Dikarya</taxon>
        <taxon>Basidiomycota</taxon>
        <taxon>Agaricomycotina</taxon>
        <taxon>Agaricomycetes</taxon>
        <taxon>Agaricomycetidae</taxon>
        <taxon>Agaricales</taxon>
        <taxon>Marasmiineae</taxon>
        <taxon>Mycenaceae</taxon>
        <taxon>Mycena</taxon>
    </lineage>
</organism>
<gene>
    <name evidence="1" type="ORF">B0H16DRAFT_1741880</name>
</gene>
<accession>A0AAD7H9B8</accession>
<comment type="caution">
    <text evidence="1">The sequence shown here is derived from an EMBL/GenBank/DDBJ whole genome shotgun (WGS) entry which is preliminary data.</text>
</comment>
<proteinExistence type="predicted"/>
<evidence type="ECO:0000313" key="1">
    <source>
        <dbReference type="EMBL" id="KAJ7715556.1"/>
    </source>
</evidence>